<evidence type="ECO:0000313" key="3">
    <source>
        <dbReference type="Proteomes" id="UP000278886"/>
    </source>
</evidence>
<reference evidence="3" key="1">
    <citation type="submission" date="2018-09" db="EMBL/GenBank/DDBJ databases">
        <title>Genome sequencing of strain 2DFWR-13.</title>
        <authorList>
            <person name="Heo J."/>
            <person name="Kim S.-J."/>
            <person name="Kwon S.-W."/>
        </authorList>
    </citation>
    <scope>NUCLEOTIDE SEQUENCE [LARGE SCALE GENOMIC DNA]</scope>
    <source>
        <strain evidence="3">2DFWR-13</strain>
    </source>
</reference>
<proteinExistence type="predicted"/>
<sequence length="291" mass="30032">MTWSRGLGVATGVLLRMGRAGLRGLRGENPQPTDPGVWRMRLSRPASPCHARRVTPQRLVPGIIGFAPATDAVYLRELHAAVPTAQLGTVNTLRSVTASLDTDAFFALDVAGRKAEAEALILAVARSLRAAGADFLVVTSNTGSIILEGAAEQVLPILDIFAATVDAAVDAGFARPGLLSTARTAASGRYHAAADRRGAVVSTPPRARIAGIDALIGREAIRGVQTPESLRVLQDAVDELAAAGADSVILGCTDLVLYGPDRIGHGVLPVVDSTHAHARAAARLALGGSAS</sequence>
<accession>A0A387BFA9</accession>
<evidence type="ECO:0000313" key="2">
    <source>
        <dbReference type="EMBL" id="AYF99589.1"/>
    </source>
</evidence>
<dbReference type="EMBL" id="CP032630">
    <property type="protein sequence ID" value="AYF99589.1"/>
    <property type="molecule type" value="Genomic_DNA"/>
</dbReference>
<protein>
    <recommendedName>
        <fullName evidence="4">Aspartate/glutamate racemase family protein</fullName>
    </recommendedName>
</protein>
<dbReference type="PANTHER" id="PTHR21198:SF7">
    <property type="entry name" value="ASPARTATE-GLUTAMATE RACEMASE FAMILY"/>
    <property type="match status" value="1"/>
</dbReference>
<keyword evidence="1" id="KW-0413">Isomerase</keyword>
<dbReference type="GO" id="GO:0047661">
    <property type="term" value="F:amino-acid racemase activity"/>
    <property type="evidence" value="ECO:0007669"/>
    <property type="project" value="InterPro"/>
</dbReference>
<dbReference type="Proteomes" id="UP000278886">
    <property type="component" value="Chromosome"/>
</dbReference>
<evidence type="ECO:0000256" key="1">
    <source>
        <dbReference type="ARBA" id="ARBA00023235"/>
    </source>
</evidence>
<dbReference type="Gene3D" id="3.40.50.1860">
    <property type="match status" value="2"/>
</dbReference>
<dbReference type="PANTHER" id="PTHR21198">
    <property type="entry name" value="GLUTAMATE RACEMASE"/>
    <property type="match status" value="1"/>
</dbReference>
<dbReference type="Pfam" id="PF01177">
    <property type="entry name" value="Asp_Glu_race"/>
    <property type="match status" value="1"/>
</dbReference>
<dbReference type="KEGG" id="lyd:D7I47_12045"/>
<dbReference type="InterPro" id="IPR015942">
    <property type="entry name" value="Asp/Glu/hydantoin_racemase"/>
</dbReference>
<organism evidence="2 3">
    <name type="scientific">Protaetiibacter intestinalis</name>
    <dbReference type="NCBI Taxonomy" id="2419774"/>
    <lineage>
        <taxon>Bacteria</taxon>
        <taxon>Bacillati</taxon>
        <taxon>Actinomycetota</taxon>
        <taxon>Actinomycetes</taxon>
        <taxon>Micrococcales</taxon>
        <taxon>Microbacteriaceae</taxon>
        <taxon>Protaetiibacter</taxon>
    </lineage>
</organism>
<name>A0A387BFA9_9MICO</name>
<dbReference type="AlphaFoldDB" id="A0A387BFA9"/>
<dbReference type="InterPro" id="IPR001920">
    <property type="entry name" value="Asp/Glu_race"/>
</dbReference>
<gene>
    <name evidence="2" type="ORF">D7I47_12045</name>
</gene>
<dbReference type="SUPFAM" id="SSF53681">
    <property type="entry name" value="Aspartate/glutamate racemase"/>
    <property type="match status" value="2"/>
</dbReference>
<evidence type="ECO:0008006" key="4">
    <source>
        <dbReference type="Google" id="ProtNLM"/>
    </source>
</evidence>
<keyword evidence="3" id="KW-1185">Reference proteome</keyword>